<feature type="compositionally biased region" description="Polar residues" evidence="6">
    <location>
        <begin position="1090"/>
        <end position="1101"/>
    </location>
</feature>
<feature type="region of interest" description="Disordered" evidence="6">
    <location>
        <begin position="1020"/>
        <end position="1136"/>
    </location>
</feature>
<reference evidence="8 9" key="1">
    <citation type="journal article" date="2024" name="Microbiol. Resour. Announc.">
        <title>Genome annotations for the ascomycete fungi Trichoderma harzianum, Trichoderma aggressivum, and Purpureocillium lilacinum.</title>
        <authorList>
            <person name="Beijen E.P.W."/>
            <person name="Ohm R.A."/>
        </authorList>
    </citation>
    <scope>NUCLEOTIDE SEQUENCE [LARGE SCALE GENOMIC DNA]</scope>
    <source>
        <strain evidence="8 9">CBS 150709</strain>
    </source>
</reference>
<feature type="compositionally biased region" description="Basic and acidic residues" evidence="6">
    <location>
        <begin position="373"/>
        <end position="388"/>
    </location>
</feature>
<feature type="compositionally biased region" description="Basic and acidic residues" evidence="6">
    <location>
        <begin position="1034"/>
        <end position="1048"/>
    </location>
</feature>
<organism evidence="8 9">
    <name type="scientific">Purpureocillium lilacinum</name>
    <name type="common">Paecilomyces lilacinus</name>
    <dbReference type="NCBI Taxonomy" id="33203"/>
    <lineage>
        <taxon>Eukaryota</taxon>
        <taxon>Fungi</taxon>
        <taxon>Dikarya</taxon>
        <taxon>Ascomycota</taxon>
        <taxon>Pezizomycotina</taxon>
        <taxon>Sordariomycetes</taxon>
        <taxon>Hypocreomycetidae</taxon>
        <taxon>Hypocreales</taxon>
        <taxon>Ophiocordycipitaceae</taxon>
        <taxon>Purpureocillium</taxon>
    </lineage>
</organism>
<evidence type="ECO:0000313" key="9">
    <source>
        <dbReference type="Proteomes" id="UP001287286"/>
    </source>
</evidence>
<feature type="region of interest" description="Disordered" evidence="6">
    <location>
        <begin position="625"/>
        <end position="650"/>
    </location>
</feature>
<evidence type="ECO:0000256" key="5">
    <source>
        <dbReference type="ARBA" id="ARBA00023242"/>
    </source>
</evidence>
<accession>A0ABR0CFC3</accession>
<dbReference type="Proteomes" id="UP001287286">
    <property type="component" value="Unassembled WGS sequence"/>
</dbReference>
<proteinExistence type="predicted"/>
<evidence type="ECO:0000256" key="4">
    <source>
        <dbReference type="ARBA" id="ARBA00023163"/>
    </source>
</evidence>
<evidence type="ECO:0000256" key="1">
    <source>
        <dbReference type="ARBA" id="ARBA00004123"/>
    </source>
</evidence>
<dbReference type="SUPFAM" id="SSF47459">
    <property type="entry name" value="HLH, helix-loop-helix DNA-binding domain"/>
    <property type="match status" value="1"/>
</dbReference>
<keyword evidence="9" id="KW-1185">Reference proteome</keyword>
<keyword evidence="5" id="KW-0539">Nucleus</keyword>
<feature type="region of interest" description="Disordered" evidence="6">
    <location>
        <begin position="696"/>
        <end position="725"/>
    </location>
</feature>
<feature type="compositionally biased region" description="Low complexity" evidence="6">
    <location>
        <begin position="436"/>
        <end position="447"/>
    </location>
</feature>
<feature type="compositionally biased region" description="Low complexity" evidence="6">
    <location>
        <begin position="829"/>
        <end position="854"/>
    </location>
</feature>
<sequence length="1190" mass="127855">MERAPLRALIVRAGGPGASTTGLGPGAWSWSCPEICLGLRVRGWGSMAARCKIEVKVTGQDSGLPWQRRLSRARPWWWVASADGTIGSPGGHGNEDEIPRSATAAARPGRAACRRCQATQNGQVGLLNAVRERKRRAVAPLQLVIISTSTSNTPTLATPPSTTISGGGHGPRHVPEIKVSGGLLVALALDRRAAARSIGRSDGSWHGAQVPPPYLLGIFGLVFIWSRPLLRQVLHGRREIDGRALHAGSGRTAAAHKLFANADQFPNHATWDRLHAGCNDPSSPSILSLHARRPANRPAMPSPLTQQCPLLLRTSSHPDDPPASGPKQRDPASRRAGRLSSNVPTIPSGDRSGGGGAGRRTGLSEGTAPAGRDMQDTTRRAGQGERKCPGAPWANRQRADEHDAPRRPDEPDTCEPAISISDYPTQPTFPSPSPSQPSEVPDVQSSQHAGRAHGNPWTSRGPPARQLTDRQGGAVPEADASAMALHSFLELLGPARKPDDDVWSATTMESRRRRRQWQWQWTRPGVRRSPVAVLATRVGVLRVAMPYASALSGPLLVPPCPPMPSIPRTSAPTVVVAGFASSTLHEFRSGFQIPTIPSILVLVHPSPLVHGGVRDEKEACGVGVPVRPSRGGGGDLEAGARPPTLSARSSTAAATATATATARTFFPLLASSYLLSFAWHPAAAATPRFCIPCKPPPSPASPRHHDEQHHPHPALSPPDRRRPQRDTAQNALMLAVQQAPRMGSTQPDSDPLLPFGYAVDPTQESLFDAPDPAPGAPLLSETDSKFLSSFFEDLTANQYNMPSFGEGLNFSDAWLDLPPQFMGTATSFGPQSGSLDSSGDQGYANSNNGHSNSNAQLELQRMMSGSSLMPPPPPPPSQPQPFQQQHSDDVLSAAATLLQNGSSSRGSVSSKGGDSPQSRRPVGGYPVGHLRHQPMEEFKEENRRSSLVTEHDNTFTEWMWGSKERTPVRKVNLGDIQWGSDSNFGTPQGYVPEPHKESVESQQQTQLKCLECLEVNKSAANTRPSSPVNGRSPLEPRDGSDYIKREDDPNAPPRKRRKSKNVREAADEDEDDEVNSSKSGKKRKPRSERNGTSPLSDATASSRRRKSTANGAKPPRENLTEEQKRENHIRSEQKRRTLIKEGFDDLGDLVPGLKGGGFSKSTTLAMAAEWLEDLLRGNKTLAAQVASLGS</sequence>
<feature type="region of interest" description="Disordered" evidence="6">
    <location>
        <begin position="973"/>
        <end position="1003"/>
    </location>
</feature>
<evidence type="ECO:0000259" key="7">
    <source>
        <dbReference type="PROSITE" id="PS50888"/>
    </source>
</evidence>
<evidence type="ECO:0000256" key="2">
    <source>
        <dbReference type="ARBA" id="ARBA00023015"/>
    </source>
</evidence>
<dbReference type="Gene3D" id="4.10.280.10">
    <property type="entry name" value="Helix-loop-helix DNA-binding domain"/>
    <property type="match status" value="1"/>
</dbReference>
<dbReference type="PANTHER" id="PTHR15741">
    <property type="entry name" value="BASIC HELIX-LOOP-HELIX ZIP TRANSCRIPTION FACTOR"/>
    <property type="match status" value="1"/>
</dbReference>
<feature type="region of interest" description="Disordered" evidence="6">
    <location>
        <begin position="900"/>
        <end position="931"/>
    </location>
</feature>
<dbReference type="Pfam" id="PF00010">
    <property type="entry name" value="HLH"/>
    <property type="match status" value="1"/>
</dbReference>
<comment type="caution">
    <text evidence="8">The sequence shown here is derived from an EMBL/GenBank/DDBJ whole genome shotgun (WGS) entry which is preliminary data.</text>
</comment>
<dbReference type="SMART" id="SM00353">
    <property type="entry name" value="HLH"/>
    <property type="match status" value="1"/>
</dbReference>
<feature type="compositionally biased region" description="Basic and acidic residues" evidence="6">
    <location>
        <begin position="1114"/>
        <end position="1136"/>
    </location>
</feature>
<dbReference type="EMBL" id="JAWRVI010000002">
    <property type="protein sequence ID" value="KAK4095114.1"/>
    <property type="molecule type" value="Genomic_DNA"/>
</dbReference>
<comment type="subcellular location">
    <subcellularLocation>
        <location evidence="1">Nucleus</location>
    </subcellularLocation>
</comment>
<keyword evidence="2" id="KW-0805">Transcription regulation</keyword>
<evidence type="ECO:0000256" key="3">
    <source>
        <dbReference type="ARBA" id="ARBA00023125"/>
    </source>
</evidence>
<dbReference type="InterPro" id="IPR036638">
    <property type="entry name" value="HLH_DNA-bd_sf"/>
</dbReference>
<keyword evidence="4" id="KW-0804">Transcription</keyword>
<feature type="region of interest" description="Disordered" evidence="6">
    <location>
        <begin position="312"/>
        <end position="476"/>
    </location>
</feature>
<name>A0ABR0CFC3_PURLI</name>
<dbReference type="PANTHER" id="PTHR15741:SF27">
    <property type="entry name" value="TRANSCRIPTION FACTOR AP-4"/>
    <property type="match status" value="1"/>
</dbReference>
<protein>
    <submittedName>
        <fullName evidence="8">Transcriptional regulator family: Helix-loop-helix</fullName>
    </submittedName>
</protein>
<feature type="compositionally biased region" description="Low complexity" evidence="6">
    <location>
        <begin position="901"/>
        <end position="915"/>
    </location>
</feature>
<dbReference type="InterPro" id="IPR011598">
    <property type="entry name" value="bHLH_dom"/>
</dbReference>
<feature type="compositionally biased region" description="Polar residues" evidence="6">
    <location>
        <begin position="1020"/>
        <end position="1029"/>
    </location>
</feature>
<dbReference type="CDD" id="cd11404">
    <property type="entry name" value="bHLHzip_Mlx_like"/>
    <property type="match status" value="1"/>
</dbReference>
<dbReference type="InterPro" id="IPR052207">
    <property type="entry name" value="Max-like/E-box_TFs"/>
</dbReference>
<dbReference type="PROSITE" id="PS50888">
    <property type="entry name" value="BHLH"/>
    <property type="match status" value="1"/>
</dbReference>
<evidence type="ECO:0000313" key="8">
    <source>
        <dbReference type="EMBL" id="KAK4095114.1"/>
    </source>
</evidence>
<evidence type="ECO:0000256" key="6">
    <source>
        <dbReference type="SAM" id="MobiDB-lite"/>
    </source>
</evidence>
<feature type="domain" description="BHLH" evidence="7">
    <location>
        <begin position="1123"/>
        <end position="1174"/>
    </location>
</feature>
<gene>
    <name evidence="8" type="ORF">Purlil1_810</name>
</gene>
<feature type="compositionally biased region" description="Pro residues" evidence="6">
    <location>
        <begin position="869"/>
        <end position="879"/>
    </location>
</feature>
<feature type="compositionally biased region" description="Basic and acidic residues" evidence="6">
    <location>
        <begin position="397"/>
        <end position="410"/>
    </location>
</feature>
<feature type="region of interest" description="Disordered" evidence="6">
    <location>
        <begin position="825"/>
        <end position="888"/>
    </location>
</feature>
<keyword evidence="3" id="KW-0238">DNA-binding</keyword>